<dbReference type="EMBL" id="JAWWNJ010000011">
    <property type="protein sequence ID" value="KAK7044830.1"/>
    <property type="molecule type" value="Genomic_DNA"/>
</dbReference>
<name>A0AAW0D1D3_9AGAR</name>
<evidence type="ECO:0000313" key="8">
    <source>
        <dbReference type="Proteomes" id="UP001362999"/>
    </source>
</evidence>
<evidence type="ECO:0000256" key="3">
    <source>
        <dbReference type="ARBA" id="ARBA00022679"/>
    </source>
</evidence>
<feature type="binding site" evidence="6">
    <location>
        <position position="126"/>
    </location>
    <ligand>
        <name>S-adenosyl-L-methionine</name>
        <dbReference type="ChEBI" id="CHEBI:59789"/>
    </ligand>
</feature>
<organism evidence="7 8">
    <name type="scientific">Favolaschia claudopus</name>
    <dbReference type="NCBI Taxonomy" id="2862362"/>
    <lineage>
        <taxon>Eukaryota</taxon>
        <taxon>Fungi</taxon>
        <taxon>Dikarya</taxon>
        <taxon>Basidiomycota</taxon>
        <taxon>Agaricomycotina</taxon>
        <taxon>Agaricomycetes</taxon>
        <taxon>Agaricomycetidae</taxon>
        <taxon>Agaricales</taxon>
        <taxon>Marasmiineae</taxon>
        <taxon>Mycenaceae</taxon>
        <taxon>Favolaschia</taxon>
    </lineage>
</organism>
<dbReference type="Pfam" id="PF05971">
    <property type="entry name" value="Methyltransf_10"/>
    <property type="match status" value="1"/>
</dbReference>
<keyword evidence="3 5" id="KW-0808">Transferase</keyword>
<dbReference type="PANTHER" id="PTHR13393">
    <property type="entry name" value="SAM-DEPENDENT METHYLTRANSFERASE"/>
    <property type="match status" value="1"/>
</dbReference>
<dbReference type="SUPFAM" id="SSF53335">
    <property type="entry name" value="S-adenosyl-L-methionine-dependent methyltransferases"/>
    <property type="match status" value="1"/>
</dbReference>
<dbReference type="InterPro" id="IPR017182">
    <property type="entry name" value="METTL16/PsiM"/>
</dbReference>
<evidence type="ECO:0000256" key="1">
    <source>
        <dbReference type="ARBA" id="ARBA00005878"/>
    </source>
</evidence>
<gene>
    <name evidence="7" type="ORF">R3P38DRAFT_179514</name>
</gene>
<dbReference type="GO" id="GO:0070475">
    <property type="term" value="P:rRNA base methylation"/>
    <property type="evidence" value="ECO:0007669"/>
    <property type="project" value="TreeGrafter"/>
</dbReference>
<proteinExistence type="inferred from homology"/>
<evidence type="ECO:0000256" key="6">
    <source>
        <dbReference type="PIRSR" id="PIRSR037350-1"/>
    </source>
</evidence>
<dbReference type="PANTHER" id="PTHR13393:SF0">
    <property type="entry name" value="RNA N6-ADENOSINE-METHYLTRANSFERASE METTL16"/>
    <property type="match status" value="1"/>
</dbReference>
<feature type="binding site" evidence="6">
    <location>
        <position position="74"/>
    </location>
    <ligand>
        <name>S-adenosyl-L-methionine</name>
        <dbReference type="ChEBI" id="CHEBI:59789"/>
    </ligand>
</feature>
<evidence type="ECO:0000313" key="7">
    <source>
        <dbReference type="EMBL" id="KAK7044830.1"/>
    </source>
</evidence>
<feature type="binding site" evidence="6">
    <location>
        <position position="102"/>
    </location>
    <ligand>
        <name>S-adenosyl-L-methionine</name>
        <dbReference type="ChEBI" id="CHEBI:59789"/>
    </ligand>
</feature>
<keyword evidence="2 5" id="KW-0489">Methyltransferase</keyword>
<evidence type="ECO:0000256" key="4">
    <source>
        <dbReference type="ARBA" id="ARBA00022691"/>
    </source>
</evidence>
<feature type="binding site" evidence="6">
    <location>
        <position position="176"/>
    </location>
    <ligand>
        <name>S-adenosyl-L-methionine</name>
        <dbReference type="ChEBI" id="CHEBI:59789"/>
    </ligand>
</feature>
<dbReference type="InterPro" id="IPR010286">
    <property type="entry name" value="METTL16/RlmF"/>
</dbReference>
<dbReference type="InterPro" id="IPR029063">
    <property type="entry name" value="SAM-dependent_MTases_sf"/>
</dbReference>
<reference evidence="7 8" key="1">
    <citation type="journal article" date="2024" name="J Genomics">
        <title>Draft genome sequencing and assembly of Favolaschia claudopus CIRM-BRFM 2984 isolated from oak limbs.</title>
        <authorList>
            <person name="Navarro D."/>
            <person name="Drula E."/>
            <person name="Chaduli D."/>
            <person name="Cazenave R."/>
            <person name="Ahrendt S."/>
            <person name="Wang J."/>
            <person name="Lipzen A."/>
            <person name="Daum C."/>
            <person name="Barry K."/>
            <person name="Grigoriev I.V."/>
            <person name="Favel A."/>
            <person name="Rosso M.N."/>
            <person name="Martin F."/>
        </authorList>
    </citation>
    <scope>NUCLEOTIDE SEQUENCE [LARGE SCALE GENOMIC DNA]</scope>
    <source>
        <strain evidence="7 8">CIRM-BRFM 2984</strain>
    </source>
</reference>
<sequence>MHPRNPYRTPPDFFQLAKSYPPLEPCLISVSGGHSIDFKDENSQRRLTEALLHRDFNISLNVPPNRLCPPVPNRLNYVLWIQDILRATGLSEGTTVLGLDIGTGASAIYPLLSCSLNPTWSFIATDVDKVSLSCARSNAEKNGLSARIQICETTPQALIFSPLQGPDIRVDFTMCNPPFYSSHEDVAASAEAKEFEPNAVCTGADVEMITEGGESAFVGRMVIESVDIGTRCRWYTSMLGKMSSLTQIVTSIREHSIENYGITEFVQGSTRRWAIVWSFDDSRLPDVRASSPNSAASELITLQSVARITNPQIQNLMPPRNTLRQPVRVSDWDAEHLNNVLASVLAAVEGTRVAQLEGSTENPRSFVVYASSNTWSRAARRKQKRDPGQAPAAEVNLVCSLRWILPDPDADSESLGREVTLECQWVRGKDRSLFEGFASHVSRKVTEAVAR</sequence>
<dbReference type="GO" id="GO:0005634">
    <property type="term" value="C:nucleus"/>
    <property type="evidence" value="ECO:0007669"/>
    <property type="project" value="TreeGrafter"/>
</dbReference>
<keyword evidence="4 6" id="KW-0949">S-adenosyl-L-methionine</keyword>
<dbReference type="Proteomes" id="UP001362999">
    <property type="component" value="Unassembled WGS sequence"/>
</dbReference>
<protein>
    <submittedName>
        <fullName evidence="7">S-adenosyl-L-methionine-dependent methyltransferase</fullName>
    </submittedName>
</protein>
<evidence type="ECO:0000256" key="5">
    <source>
        <dbReference type="PIRNR" id="PIRNR037350"/>
    </source>
</evidence>
<comment type="similarity">
    <text evidence="1 5">Belongs to the methyltransferase superfamily. METTL16/RlmF family.</text>
</comment>
<accession>A0AAW0D1D3</accession>
<dbReference type="Gene3D" id="3.40.50.150">
    <property type="entry name" value="Vaccinia Virus protein VP39"/>
    <property type="match status" value="1"/>
</dbReference>
<dbReference type="CDD" id="cd02440">
    <property type="entry name" value="AdoMet_MTases"/>
    <property type="match status" value="1"/>
</dbReference>
<dbReference type="GO" id="GO:0008168">
    <property type="term" value="F:methyltransferase activity"/>
    <property type="evidence" value="ECO:0007669"/>
    <property type="project" value="UniProtKB-KW"/>
</dbReference>
<comment type="caution">
    <text evidence="7">The sequence shown here is derived from an EMBL/GenBank/DDBJ whole genome shotgun (WGS) entry which is preliminary data.</text>
</comment>
<dbReference type="AlphaFoldDB" id="A0AAW0D1D3"/>
<dbReference type="PIRSF" id="PIRSF037350">
    <property type="entry name" value="Mtase_ZK1128_prd"/>
    <property type="match status" value="1"/>
</dbReference>
<evidence type="ECO:0000256" key="2">
    <source>
        <dbReference type="ARBA" id="ARBA00022603"/>
    </source>
</evidence>
<keyword evidence="8" id="KW-1185">Reference proteome</keyword>